<organism evidence="1 2">
    <name type="scientific">Cryptotermes secundus</name>
    <dbReference type="NCBI Taxonomy" id="105785"/>
    <lineage>
        <taxon>Eukaryota</taxon>
        <taxon>Metazoa</taxon>
        <taxon>Ecdysozoa</taxon>
        <taxon>Arthropoda</taxon>
        <taxon>Hexapoda</taxon>
        <taxon>Insecta</taxon>
        <taxon>Pterygota</taxon>
        <taxon>Neoptera</taxon>
        <taxon>Polyneoptera</taxon>
        <taxon>Dictyoptera</taxon>
        <taxon>Blattodea</taxon>
        <taxon>Blattoidea</taxon>
        <taxon>Termitoidae</taxon>
        <taxon>Kalotermitidae</taxon>
        <taxon>Cryptotermitinae</taxon>
        <taxon>Cryptotermes</taxon>
    </lineage>
</organism>
<dbReference type="STRING" id="105785.A0A2J7QUQ8"/>
<dbReference type="EMBL" id="NEVH01010489">
    <property type="protein sequence ID" value="PNF32321.1"/>
    <property type="molecule type" value="Genomic_DNA"/>
</dbReference>
<protein>
    <recommendedName>
        <fullName evidence="3">Endonuclease/exonuclease/phosphatase domain-containing protein</fullName>
    </recommendedName>
</protein>
<sequence>MIAVEVKGRDPKCTWEIVGIYRAPNEDMRVIERLAARADSLGNFTKRSIIAGDLNLPYADWNGNVQWTSGGQESANESGYTQVVNNSTRGDALLDVYLVRPGNLFTSCSFIQGISDHCGVLLEV</sequence>
<evidence type="ECO:0000313" key="2">
    <source>
        <dbReference type="Proteomes" id="UP000235965"/>
    </source>
</evidence>
<name>A0A2J7QUQ8_9NEOP</name>
<dbReference type="InterPro" id="IPR036691">
    <property type="entry name" value="Endo/exonu/phosph_ase_sf"/>
</dbReference>
<dbReference type="Proteomes" id="UP000235965">
    <property type="component" value="Unassembled WGS sequence"/>
</dbReference>
<keyword evidence="2" id="KW-1185">Reference proteome</keyword>
<reference evidence="1 2" key="1">
    <citation type="submission" date="2017-12" db="EMBL/GenBank/DDBJ databases">
        <title>Hemimetabolous genomes reveal molecular basis of termite eusociality.</title>
        <authorList>
            <person name="Harrison M.C."/>
            <person name="Jongepier E."/>
            <person name="Robertson H.M."/>
            <person name="Arning N."/>
            <person name="Bitard-Feildel T."/>
            <person name="Chao H."/>
            <person name="Childers C.P."/>
            <person name="Dinh H."/>
            <person name="Doddapaneni H."/>
            <person name="Dugan S."/>
            <person name="Gowin J."/>
            <person name="Greiner C."/>
            <person name="Han Y."/>
            <person name="Hu H."/>
            <person name="Hughes D.S.T."/>
            <person name="Huylmans A.-K."/>
            <person name="Kemena C."/>
            <person name="Kremer L.P.M."/>
            <person name="Lee S.L."/>
            <person name="Lopez-Ezquerra A."/>
            <person name="Mallet L."/>
            <person name="Monroy-Kuhn J.M."/>
            <person name="Moser A."/>
            <person name="Murali S.C."/>
            <person name="Muzny D.M."/>
            <person name="Otani S."/>
            <person name="Piulachs M.-D."/>
            <person name="Poelchau M."/>
            <person name="Qu J."/>
            <person name="Schaub F."/>
            <person name="Wada-Katsumata A."/>
            <person name="Worley K.C."/>
            <person name="Xie Q."/>
            <person name="Ylla G."/>
            <person name="Poulsen M."/>
            <person name="Gibbs R.A."/>
            <person name="Schal C."/>
            <person name="Richards S."/>
            <person name="Belles X."/>
            <person name="Korb J."/>
            <person name="Bornberg-Bauer E."/>
        </authorList>
    </citation>
    <scope>NUCLEOTIDE SEQUENCE [LARGE SCALE GENOMIC DNA]</scope>
    <source>
        <tissue evidence="1">Whole body</tissue>
    </source>
</reference>
<evidence type="ECO:0000313" key="1">
    <source>
        <dbReference type="EMBL" id="PNF32321.1"/>
    </source>
</evidence>
<comment type="caution">
    <text evidence="1">The sequence shown here is derived from an EMBL/GenBank/DDBJ whole genome shotgun (WGS) entry which is preliminary data.</text>
</comment>
<dbReference type="InParanoid" id="A0A2J7QUQ8"/>
<evidence type="ECO:0008006" key="3">
    <source>
        <dbReference type="Google" id="ProtNLM"/>
    </source>
</evidence>
<accession>A0A2J7QUQ8</accession>
<proteinExistence type="predicted"/>
<dbReference type="Gene3D" id="3.60.10.10">
    <property type="entry name" value="Endonuclease/exonuclease/phosphatase"/>
    <property type="match status" value="1"/>
</dbReference>
<dbReference type="AlphaFoldDB" id="A0A2J7QUQ8"/>
<gene>
    <name evidence="1" type="ORF">B7P43_G14016</name>
</gene>
<dbReference type="SUPFAM" id="SSF56219">
    <property type="entry name" value="DNase I-like"/>
    <property type="match status" value="1"/>
</dbReference>